<feature type="domain" description="GST C-terminal" evidence="2">
    <location>
        <begin position="119"/>
        <end position="243"/>
    </location>
</feature>
<name>A0ABM0GJW3_SACKO</name>
<dbReference type="InterPro" id="IPR036282">
    <property type="entry name" value="Glutathione-S-Trfase_C_sf"/>
</dbReference>
<keyword evidence="3" id="KW-1185">Reference proteome</keyword>
<sequence length="252" mass="28686">MSVGSDHNTAVHVKNNHRLELLIVKMASEFFLYWGSGSSPCWRVMITLEEKGLSGYGNKLVSFEKSEHKSEDILKLNPRGQVPTLKHGDIVINESIACMLYLQCTFKDKGNSLLPCSGNPAFKARVLQRLMEVNNIQSAVRGVMMYMRKNKDNIDEAQLGPLKEALRTELKRWDDYLKETGDYIAGPSFSLADCAFFPFVAVLRRQGLDLSKNLPNLSKYYEQHKDRPSIQASWPPHFKETPDQDNLAKLYD</sequence>
<protein>
    <submittedName>
        <fullName evidence="4">Glutathione S-transferase A-like</fullName>
    </submittedName>
</protein>
<gene>
    <name evidence="4" type="primary">LOC100371755</name>
</gene>
<dbReference type="Pfam" id="PF14497">
    <property type="entry name" value="GST_C_3"/>
    <property type="match status" value="1"/>
</dbReference>
<dbReference type="SFLD" id="SFLDS00019">
    <property type="entry name" value="Glutathione_Transferase_(cytos"/>
    <property type="match status" value="1"/>
</dbReference>
<feature type="domain" description="GST N-terminal" evidence="1">
    <location>
        <begin position="28"/>
        <end position="110"/>
    </location>
</feature>
<dbReference type="Proteomes" id="UP000694865">
    <property type="component" value="Unplaced"/>
</dbReference>
<reference evidence="4" key="1">
    <citation type="submission" date="2025-08" db="UniProtKB">
        <authorList>
            <consortium name="RefSeq"/>
        </authorList>
    </citation>
    <scope>IDENTIFICATION</scope>
    <source>
        <tissue evidence="4">Testes</tissue>
    </source>
</reference>
<dbReference type="PANTHER" id="PTHR42673:SF4">
    <property type="entry name" value="MALEYLACETOACETATE ISOMERASE"/>
    <property type="match status" value="1"/>
</dbReference>
<dbReference type="Gene3D" id="3.40.30.10">
    <property type="entry name" value="Glutaredoxin"/>
    <property type="match status" value="1"/>
</dbReference>
<dbReference type="PROSITE" id="PS50405">
    <property type="entry name" value="GST_CTER"/>
    <property type="match status" value="1"/>
</dbReference>
<dbReference type="PANTHER" id="PTHR42673">
    <property type="entry name" value="MALEYLACETOACETATE ISOMERASE"/>
    <property type="match status" value="1"/>
</dbReference>
<dbReference type="InterPro" id="IPR004046">
    <property type="entry name" value="GST_C"/>
</dbReference>
<dbReference type="InterPro" id="IPR036249">
    <property type="entry name" value="Thioredoxin-like_sf"/>
</dbReference>
<evidence type="ECO:0000313" key="4">
    <source>
        <dbReference type="RefSeq" id="XP_002731468.2"/>
    </source>
</evidence>
<evidence type="ECO:0000259" key="2">
    <source>
        <dbReference type="PROSITE" id="PS50405"/>
    </source>
</evidence>
<dbReference type="InterPro" id="IPR010987">
    <property type="entry name" value="Glutathione-S-Trfase_C-like"/>
</dbReference>
<dbReference type="SFLD" id="SFLDG00358">
    <property type="entry name" value="Main_(cytGST)"/>
    <property type="match status" value="1"/>
</dbReference>
<organism evidence="3 4">
    <name type="scientific">Saccoglossus kowalevskii</name>
    <name type="common">Acorn worm</name>
    <dbReference type="NCBI Taxonomy" id="10224"/>
    <lineage>
        <taxon>Eukaryota</taxon>
        <taxon>Metazoa</taxon>
        <taxon>Hemichordata</taxon>
        <taxon>Enteropneusta</taxon>
        <taxon>Harrimaniidae</taxon>
        <taxon>Saccoglossus</taxon>
    </lineage>
</organism>
<dbReference type="PROSITE" id="PS50404">
    <property type="entry name" value="GST_NTER"/>
    <property type="match status" value="1"/>
</dbReference>
<dbReference type="CDD" id="cd00299">
    <property type="entry name" value="GST_C_family"/>
    <property type="match status" value="1"/>
</dbReference>
<dbReference type="GeneID" id="100371755"/>
<evidence type="ECO:0000259" key="1">
    <source>
        <dbReference type="PROSITE" id="PS50404"/>
    </source>
</evidence>
<dbReference type="Pfam" id="PF13409">
    <property type="entry name" value="GST_N_2"/>
    <property type="match status" value="1"/>
</dbReference>
<dbReference type="Gene3D" id="1.20.1050.10">
    <property type="match status" value="1"/>
</dbReference>
<dbReference type="SUPFAM" id="SSF47616">
    <property type="entry name" value="GST C-terminal domain-like"/>
    <property type="match status" value="1"/>
</dbReference>
<dbReference type="CDD" id="cd00570">
    <property type="entry name" value="GST_N_family"/>
    <property type="match status" value="1"/>
</dbReference>
<evidence type="ECO:0000313" key="3">
    <source>
        <dbReference type="Proteomes" id="UP000694865"/>
    </source>
</evidence>
<dbReference type="InterPro" id="IPR040079">
    <property type="entry name" value="Glutathione_S-Trfase"/>
</dbReference>
<dbReference type="SUPFAM" id="SSF52833">
    <property type="entry name" value="Thioredoxin-like"/>
    <property type="match status" value="1"/>
</dbReference>
<dbReference type="RefSeq" id="XP_002731468.2">
    <property type="nucleotide sequence ID" value="XM_002731422.2"/>
</dbReference>
<dbReference type="InterPro" id="IPR004045">
    <property type="entry name" value="Glutathione_S-Trfase_N"/>
</dbReference>
<accession>A0ABM0GJW3</accession>
<proteinExistence type="predicted"/>